<dbReference type="PANTHER" id="PTHR13847">
    <property type="entry name" value="SARCOSINE DEHYDROGENASE-RELATED"/>
    <property type="match status" value="1"/>
</dbReference>
<dbReference type="InterPro" id="IPR006076">
    <property type="entry name" value="FAD-dep_OxRdtase"/>
</dbReference>
<dbReference type="SUPFAM" id="SSF54373">
    <property type="entry name" value="FAD-linked reductases, C-terminal domain"/>
    <property type="match status" value="1"/>
</dbReference>
<dbReference type="Gene3D" id="3.50.50.60">
    <property type="entry name" value="FAD/NAD(P)-binding domain"/>
    <property type="match status" value="2"/>
</dbReference>
<evidence type="ECO:0000313" key="3">
    <source>
        <dbReference type="EMBL" id="RKK05004.1"/>
    </source>
</evidence>
<dbReference type="Proteomes" id="UP000278036">
    <property type="component" value="Unassembled WGS sequence"/>
</dbReference>
<organism evidence="3 6">
    <name type="scientific">Teichococcus wenyumeiae</name>
    <dbReference type="NCBI Taxonomy" id="2478470"/>
    <lineage>
        <taxon>Bacteria</taxon>
        <taxon>Pseudomonadati</taxon>
        <taxon>Pseudomonadota</taxon>
        <taxon>Alphaproteobacteria</taxon>
        <taxon>Acetobacterales</taxon>
        <taxon>Roseomonadaceae</taxon>
        <taxon>Roseomonas</taxon>
    </lineage>
</organism>
<evidence type="ECO:0000313" key="5">
    <source>
        <dbReference type="Proteomes" id="UP000274097"/>
    </source>
</evidence>
<dbReference type="Pfam" id="PF01266">
    <property type="entry name" value="DAO"/>
    <property type="match status" value="1"/>
</dbReference>
<comment type="caution">
    <text evidence="3">The sequence shown here is derived from an EMBL/GenBank/DDBJ whole genome shotgun (WGS) entry which is preliminary data.</text>
</comment>
<sequence>MPPRERHVAVLGAGIEGVASAIELLRTGHRVTLLDPAKPGGEQAASYGNAGWLSPMSIIPPSTPGIWRQVPGYLRDPLGPLAIQWRYLPKALPWLSRYLLSGWTEARVRRIAQALRPLLLDSPSLHARLAAEAGVPELIEHRGVMHVFASRAHFEAQSLAWRIRRDCGVVWTELEGAALREVEPDLGPAAGFGVLLPEGGRCLSPGQYVAALAAYAQRQGARLLRQAAVDFRLEGSRLRGVILADGNLLDCDAAVICCGARSAPLAAKAGDTVPLETERGYHVMLRGTQFGPVHSMMLASANAVVNPMRDGLRIAGQVEIAGLDAPPNWKRAEILHDHLRRAFPGLPDPFPPDRVSVWMGHRPATPDGMPCLGRASGSEDIIHAFGHGHVGLVAGARTGRVVAQLSSGQPPEIPLEPFSAARFR</sequence>
<dbReference type="GO" id="GO:0016491">
    <property type="term" value="F:oxidoreductase activity"/>
    <property type="evidence" value="ECO:0007669"/>
    <property type="project" value="UniProtKB-KW"/>
</dbReference>
<evidence type="ECO:0000313" key="6">
    <source>
        <dbReference type="Proteomes" id="UP000278036"/>
    </source>
</evidence>
<reference evidence="3 6" key="1">
    <citation type="submission" date="2018-09" db="EMBL/GenBank/DDBJ databases">
        <title>Roseomonas sp. nov., isolated from feces of Tibetan antelopes in the Qinghai-Tibet plateau, China.</title>
        <authorList>
            <person name="Tian Z."/>
        </authorList>
    </citation>
    <scope>NUCLEOTIDE SEQUENCE [LARGE SCALE GENOMIC DNA]</scope>
    <source>
        <strain evidence="4 5">Z23</strain>
        <strain evidence="3 6">Z24</strain>
    </source>
</reference>
<dbReference type="Gene3D" id="3.30.9.10">
    <property type="entry name" value="D-Amino Acid Oxidase, subunit A, domain 2"/>
    <property type="match status" value="1"/>
</dbReference>
<evidence type="ECO:0000259" key="2">
    <source>
        <dbReference type="Pfam" id="PF01266"/>
    </source>
</evidence>
<dbReference type="RefSeq" id="WP_120637490.1">
    <property type="nucleotide sequence ID" value="NZ_RAQU01000025.1"/>
</dbReference>
<proteinExistence type="predicted"/>
<keyword evidence="1" id="KW-0560">Oxidoreductase</keyword>
<name>A0A3A9JMP3_9PROT</name>
<dbReference type="EMBL" id="RAQU01000025">
    <property type="protein sequence ID" value="RKK05004.1"/>
    <property type="molecule type" value="Genomic_DNA"/>
</dbReference>
<dbReference type="AlphaFoldDB" id="A0A3A9JMP3"/>
<keyword evidence="5" id="KW-1185">Reference proteome</keyword>
<dbReference type="GO" id="GO:0005737">
    <property type="term" value="C:cytoplasm"/>
    <property type="evidence" value="ECO:0007669"/>
    <property type="project" value="TreeGrafter"/>
</dbReference>
<dbReference type="Proteomes" id="UP000274097">
    <property type="component" value="Unassembled WGS sequence"/>
</dbReference>
<evidence type="ECO:0000313" key="4">
    <source>
        <dbReference type="EMBL" id="RMI20553.1"/>
    </source>
</evidence>
<gene>
    <name evidence="3" type="ORF">D6Z83_06335</name>
    <name evidence="4" type="ORF">EBE87_15565</name>
</gene>
<dbReference type="InParanoid" id="A0A3A9JMP3"/>
<feature type="domain" description="FAD dependent oxidoreductase" evidence="2">
    <location>
        <begin position="7"/>
        <end position="405"/>
    </location>
</feature>
<dbReference type="InterPro" id="IPR036188">
    <property type="entry name" value="FAD/NAD-bd_sf"/>
</dbReference>
<evidence type="ECO:0000256" key="1">
    <source>
        <dbReference type="ARBA" id="ARBA00023002"/>
    </source>
</evidence>
<dbReference type="EMBL" id="RFLX01000011">
    <property type="protein sequence ID" value="RMI20553.1"/>
    <property type="molecule type" value="Genomic_DNA"/>
</dbReference>
<dbReference type="SUPFAM" id="SSF51905">
    <property type="entry name" value="FAD/NAD(P)-binding domain"/>
    <property type="match status" value="1"/>
</dbReference>
<accession>A0A3A9JMP3</accession>
<protein>
    <submittedName>
        <fullName evidence="3">FAD-binding oxidoreductase</fullName>
    </submittedName>
    <submittedName>
        <fullName evidence="4">FAD-dependent oxidoreductase</fullName>
    </submittedName>
</protein>
<dbReference type="PANTHER" id="PTHR13847:SF289">
    <property type="entry name" value="GLYCINE OXIDASE"/>
    <property type="match status" value="1"/>
</dbReference>
<dbReference type="OrthoDB" id="9815989at2"/>